<organism evidence="4 5">
    <name type="scientific">Peptoclostridium acidaminophilum DSM 3953</name>
    <dbReference type="NCBI Taxonomy" id="1286171"/>
    <lineage>
        <taxon>Bacteria</taxon>
        <taxon>Bacillati</taxon>
        <taxon>Bacillota</taxon>
        <taxon>Clostridia</taxon>
        <taxon>Peptostreptococcales</taxon>
        <taxon>Peptoclostridiaceae</taxon>
        <taxon>Peptoclostridium</taxon>
    </lineage>
</organism>
<sequence length="378" mass="43275">MLIKILIISIFPAPYRVAVFNELGKNVELDVIFERTNDYNRLSDWFSKEFKNFTGYILSDSSETVKKDIQNIKKDLWNGKYDAVILYDYSTVISLYFASICRMKKIPYFLNCDGAFINKSALKKIVKEFVIKNATACFASGNMAARYFEYFKAKKEVIYYHPFTSLYEYEINKRLCSDQEKNETRKKLNINGKKIAITASRFISSKRIDVLIEAWASMPSDYHLIIAGAGELEETYKQQINKLNLKNIILSGFLKKDTLFEYMKASDVFVLPTESDTWGLVINEAMACGLPVITTNMCIAGIELVENGQNGYIVPVGDVDALKRAIRQVLVNEDLHQRMANNALKAIKKYTYENIGISHFNALKNTLDANKRNNNEGR</sequence>
<feature type="domain" description="Glycosyl transferase family 1" evidence="3">
    <location>
        <begin position="181"/>
        <end position="345"/>
    </location>
</feature>
<dbReference type="eggNOG" id="COG0438">
    <property type="taxonomic scope" value="Bacteria"/>
</dbReference>
<dbReference type="KEGG" id="eac:EAL2_c20110"/>
<keyword evidence="1" id="KW-0328">Glycosyltransferase</keyword>
<name>W8TM59_PEPAC</name>
<accession>W8TM59</accession>
<keyword evidence="5" id="KW-1185">Reference proteome</keyword>
<dbReference type="EMBL" id="CP007452">
    <property type="protein sequence ID" value="AHM57292.1"/>
    <property type="molecule type" value="Genomic_DNA"/>
</dbReference>
<dbReference type="HOGENOM" id="CLU_009583_5_2_9"/>
<dbReference type="STRING" id="1286171.EAL2_c20110"/>
<dbReference type="OrthoDB" id="9806653at2"/>
<dbReference type="PATRIC" id="fig|1286171.3.peg.1958"/>
<evidence type="ECO:0000256" key="1">
    <source>
        <dbReference type="ARBA" id="ARBA00022676"/>
    </source>
</evidence>
<dbReference type="AlphaFoldDB" id="W8TM59"/>
<dbReference type="PANTHER" id="PTHR12526">
    <property type="entry name" value="GLYCOSYLTRANSFERASE"/>
    <property type="match status" value="1"/>
</dbReference>
<protein>
    <submittedName>
        <fullName evidence="4">Glycosyl transferase GT4 family</fullName>
    </submittedName>
</protein>
<dbReference type="PANTHER" id="PTHR12526:SF510">
    <property type="entry name" value="D-INOSITOL 3-PHOSPHATE GLYCOSYLTRANSFERASE"/>
    <property type="match status" value="1"/>
</dbReference>
<gene>
    <name evidence="4" type="ORF">EAL2_c20110</name>
</gene>
<dbReference type="GO" id="GO:0016757">
    <property type="term" value="F:glycosyltransferase activity"/>
    <property type="evidence" value="ECO:0007669"/>
    <property type="project" value="UniProtKB-KW"/>
</dbReference>
<dbReference type="InterPro" id="IPR001296">
    <property type="entry name" value="Glyco_trans_1"/>
</dbReference>
<dbReference type="Gene3D" id="3.40.50.2000">
    <property type="entry name" value="Glycogen Phosphorylase B"/>
    <property type="match status" value="2"/>
</dbReference>
<evidence type="ECO:0000313" key="5">
    <source>
        <dbReference type="Proteomes" id="UP000019591"/>
    </source>
</evidence>
<dbReference type="Proteomes" id="UP000019591">
    <property type="component" value="Chromosome"/>
</dbReference>
<proteinExistence type="predicted"/>
<dbReference type="Pfam" id="PF00534">
    <property type="entry name" value="Glycos_transf_1"/>
    <property type="match status" value="1"/>
</dbReference>
<evidence type="ECO:0000256" key="2">
    <source>
        <dbReference type="ARBA" id="ARBA00022679"/>
    </source>
</evidence>
<dbReference type="RefSeq" id="WP_025436230.1">
    <property type="nucleotide sequence ID" value="NZ_CP007452.1"/>
</dbReference>
<reference evidence="4 5" key="1">
    <citation type="journal article" date="2014" name="Genome Announc.">
        <title>Complete Genome Sequence of Amino Acid-Utilizing Eubacterium acidaminophilum al-2 (DSM 3953).</title>
        <authorList>
            <person name="Poehlein A."/>
            <person name="Andreesen J.R."/>
            <person name="Daniel R."/>
        </authorList>
    </citation>
    <scope>NUCLEOTIDE SEQUENCE [LARGE SCALE GENOMIC DNA]</scope>
    <source>
        <strain evidence="4 5">DSM 3953</strain>
    </source>
</reference>
<dbReference type="CDD" id="cd03801">
    <property type="entry name" value="GT4_PimA-like"/>
    <property type="match status" value="1"/>
</dbReference>
<dbReference type="SUPFAM" id="SSF53756">
    <property type="entry name" value="UDP-Glycosyltransferase/glycogen phosphorylase"/>
    <property type="match status" value="1"/>
</dbReference>
<evidence type="ECO:0000313" key="4">
    <source>
        <dbReference type="EMBL" id="AHM57292.1"/>
    </source>
</evidence>
<evidence type="ECO:0000259" key="3">
    <source>
        <dbReference type="Pfam" id="PF00534"/>
    </source>
</evidence>
<keyword evidence="2 4" id="KW-0808">Transferase</keyword>